<proteinExistence type="predicted"/>
<name>A0A7K1Y9J8_9SPHI</name>
<evidence type="ECO:0000313" key="2">
    <source>
        <dbReference type="Proteomes" id="UP000466586"/>
    </source>
</evidence>
<dbReference type="Proteomes" id="UP000466586">
    <property type="component" value="Unassembled WGS sequence"/>
</dbReference>
<keyword evidence="2" id="KW-1185">Reference proteome</keyword>
<dbReference type="AlphaFoldDB" id="A0A7K1Y9J8"/>
<reference evidence="1 2" key="1">
    <citation type="submission" date="2019-11" db="EMBL/GenBank/DDBJ databases">
        <title>Pedobacter sp. HMF7647 Genome sequencing and assembly.</title>
        <authorList>
            <person name="Kang H."/>
            <person name="Kim H."/>
            <person name="Joh K."/>
        </authorList>
    </citation>
    <scope>NUCLEOTIDE SEQUENCE [LARGE SCALE GENOMIC DNA]</scope>
    <source>
        <strain evidence="1 2">HMF7647</strain>
    </source>
</reference>
<sequence length="176" mass="20569">MDRQIITLCYRKIIDINSNGALEKMVFEDSYTEFKMQFQYFNQDNKHQTFAGLLHYNPGAEKLHFLVSGAVTAYVRQLNGKMPDILNTLGKQFLKFNAFRFELINSDIHDIKKHQVALNFYSESLIWHHTIGQQLLVSCTKQHSDAYHTEMFALQPFLSINTLKECHEEISSDIFK</sequence>
<gene>
    <name evidence="1" type="ORF">GS399_08555</name>
</gene>
<dbReference type="EMBL" id="WVHT01000003">
    <property type="protein sequence ID" value="MXV51021.1"/>
    <property type="molecule type" value="Genomic_DNA"/>
</dbReference>
<evidence type="ECO:0000313" key="1">
    <source>
        <dbReference type="EMBL" id="MXV51021.1"/>
    </source>
</evidence>
<dbReference type="RefSeq" id="WP_160844195.1">
    <property type="nucleotide sequence ID" value="NZ_WVHT01000003.1"/>
</dbReference>
<accession>A0A7K1Y9J8</accession>
<protein>
    <submittedName>
        <fullName evidence="1">Uncharacterized protein</fullName>
    </submittedName>
</protein>
<comment type="caution">
    <text evidence="1">The sequence shown here is derived from an EMBL/GenBank/DDBJ whole genome shotgun (WGS) entry which is preliminary data.</text>
</comment>
<organism evidence="1 2">
    <name type="scientific">Hufsiella arboris</name>
    <dbReference type="NCBI Taxonomy" id="2695275"/>
    <lineage>
        <taxon>Bacteria</taxon>
        <taxon>Pseudomonadati</taxon>
        <taxon>Bacteroidota</taxon>
        <taxon>Sphingobacteriia</taxon>
        <taxon>Sphingobacteriales</taxon>
        <taxon>Sphingobacteriaceae</taxon>
        <taxon>Hufsiella</taxon>
    </lineage>
</organism>